<dbReference type="PANTHER" id="PTHR48079">
    <property type="entry name" value="PROTEIN YEEZ"/>
    <property type="match status" value="1"/>
</dbReference>
<dbReference type="SUPFAM" id="SSF51735">
    <property type="entry name" value="NAD(P)-binding Rossmann-fold domains"/>
    <property type="match status" value="1"/>
</dbReference>
<proteinExistence type="predicted"/>
<dbReference type="RefSeq" id="WP_407347010.1">
    <property type="nucleotide sequence ID" value="NZ_CP136864.1"/>
</dbReference>
<dbReference type="Proteomes" id="UP001626537">
    <property type="component" value="Chromosome"/>
</dbReference>
<dbReference type="Gene3D" id="3.40.50.720">
    <property type="entry name" value="NAD(P)-binding Rossmann-like Domain"/>
    <property type="match status" value="1"/>
</dbReference>
<protein>
    <submittedName>
        <fullName evidence="1">Epimerase</fullName>
    </submittedName>
</protein>
<dbReference type="PANTHER" id="PTHR48079:SF6">
    <property type="entry name" value="NAD(P)-BINDING DOMAIN-CONTAINING PROTEIN-RELATED"/>
    <property type="match status" value="1"/>
</dbReference>
<gene>
    <name evidence="1" type="ORF">R0135_11535</name>
</gene>
<dbReference type="EMBL" id="CP136864">
    <property type="protein sequence ID" value="WOJ92414.1"/>
    <property type="molecule type" value="Genomic_DNA"/>
</dbReference>
<accession>A0ABZ0I0T3</accession>
<dbReference type="InterPro" id="IPR051783">
    <property type="entry name" value="NAD(P)-dependent_oxidoreduct"/>
</dbReference>
<sequence>MQRKTIAIVGFGDLGERLTGLLPPTSWHCVGLRRSANAVPAGVESIAVDLRDARSLCVLERLQPDAVVVALSPADRSAAGYQEGFAGAMEGIIAGLGEHRPSRAFFVSSTRVYSETAGAWVDESSATADDDPHAKAILLAEQRFLAAIDTGIVLRAAGLYGSGPGPLLKRVAAGTLSPAQPLRYGNRIHRDDVAGFMAAALAGELTLSDRIINLVDDAPAPLQELEAWLCTELGIPYVPPSPATLTQAPAHKRIGNARLHASGYTLQYPDYRTGYGAVLHRWMAHSEREDGLDLH</sequence>
<reference evidence="1 2" key="1">
    <citation type="submission" date="2023-10" db="EMBL/GenBank/DDBJ databases">
        <title>Two novel species belonging to the OM43/NOR5 clade.</title>
        <authorList>
            <person name="Park M."/>
        </authorList>
    </citation>
    <scope>NUCLEOTIDE SEQUENCE [LARGE SCALE GENOMIC DNA]</scope>
    <source>
        <strain evidence="1 2">IMCC43200</strain>
    </source>
</reference>
<evidence type="ECO:0000313" key="2">
    <source>
        <dbReference type="Proteomes" id="UP001626537"/>
    </source>
</evidence>
<dbReference type="InterPro" id="IPR036291">
    <property type="entry name" value="NAD(P)-bd_dom_sf"/>
</dbReference>
<keyword evidence="2" id="KW-1185">Reference proteome</keyword>
<evidence type="ECO:0000313" key="1">
    <source>
        <dbReference type="EMBL" id="WOJ92414.1"/>
    </source>
</evidence>
<organism evidence="1 2">
    <name type="scientific">Congregibacter variabilis</name>
    <dbReference type="NCBI Taxonomy" id="3081200"/>
    <lineage>
        <taxon>Bacteria</taxon>
        <taxon>Pseudomonadati</taxon>
        <taxon>Pseudomonadota</taxon>
        <taxon>Gammaproteobacteria</taxon>
        <taxon>Cellvibrionales</taxon>
        <taxon>Halieaceae</taxon>
        <taxon>Congregibacter</taxon>
    </lineage>
</organism>
<name>A0ABZ0I0T3_9GAMM</name>